<organism evidence="4">
    <name type="scientific">Bacillus phage SDFMU_Pbc</name>
    <dbReference type="NCBI Taxonomy" id="3076135"/>
    <lineage>
        <taxon>Viruses</taxon>
        <taxon>Duplodnaviria</taxon>
        <taxon>Heunggongvirae</taxon>
        <taxon>Uroviricota</taxon>
        <taxon>Caudoviricetes</taxon>
        <taxon>Herelleviridae</taxon>
        <taxon>Bastillevirinae</taxon>
        <taxon>Agatevirus</taxon>
        <taxon>Agatevirus agate</taxon>
    </lineage>
</organism>
<dbReference type="GO" id="GO:0003677">
    <property type="term" value="F:DNA binding"/>
    <property type="evidence" value="ECO:0007669"/>
    <property type="project" value="InterPro"/>
</dbReference>
<protein>
    <submittedName>
        <fullName evidence="4">DNA translocase FTSK</fullName>
    </submittedName>
</protein>
<evidence type="ECO:0000256" key="1">
    <source>
        <dbReference type="ARBA" id="ARBA00022741"/>
    </source>
</evidence>
<dbReference type="EMBL" id="OQ884030">
    <property type="protein sequence ID" value="WNO29923.1"/>
    <property type="molecule type" value="Genomic_DNA"/>
</dbReference>
<dbReference type="InterPro" id="IPR050206">
    <property type="entry name" value="FtsK/SpoIIIE/SftA"/>
</dbReference>
<dbReference type="Pfam" id="PF01580">
    <property type="entry name" value="FtsK_SpoIIIE"/>
    <property type="match status" value="1"/>
</dbReference>
<keyword evidence="2" id="KW-0067">ATP-binding</keyword>
<feature type="domain" description="FtsK" evidence="3">
    <location>
        <begin position="407"/>
        <end position="591"/>
    </location>
</feature>
<dbReference type="GO" id="GO:0005524">
    <property type="term" value="F:ATP binding"/>
    <property type="evidence" value="ECO:0007669"/>
    <property type="project" value="UniProtKB-KW"/>
</dbReference>
<reference evidence="4" key="1">
    <citation type="submission" date="2023-04" db="EMBL/GenBank/DDBJ databases">
        <authorList>
            <person name="Zhang X."/>
        </authorList>
    </citation>
    <scope>NUCLEOTIDE SEQUENCE</scope>
</reference>
<keyword evidence="1" id="KW-0547">Nucleotide-binding</keyword>
<dbReference type="PANTHER" id="PTHR22683:SF1">
    <property type="entry name" value="TYPE VII SECRETION SYSTEM PROTEIN ESSC"/>
    <property type="match status" value="1"/>
</dbReference>
<evidence type="ECO:0000313" key="4">
    <source>
        <dbReference type="EMBL" id="WNO29923.1"/>
    </source>
</evidence>
<dbReference type="InterPro" id="IPR027417">
    <property type="entry name" value="P-loop_NTPase"/>
</dbReference>
<dbReference type="InterPro" id="IPR002543">
    <property type="entry name" value="FtsK_dom"/>
</dbReference>
<proteinExistence type="predicted"/>
<dbReference type="SMART" id="SM00382">
    <property type="entry name" value="AAA"/>
    <property type="match status" value="1"/>
</dbReference>
<sequence length="743" mass="84088">MFGINSDYQNLSNYFSYSSDLGNELADLVQKSGESIFGIELVLDKGAMNILTIAPPFIRLQDINATLTRECPYETFTAYEGYLSRPLFMPLYGGMKGQLLDDLADLSLAEGEKVFVQWLFRRRTNWKTQAIDMYESYLNGNESPSSYRFGRAFQDKVLGMLERLSPIEENPYIDEVEDKLQDTGYQFQLRLAIQSPNPHYLENRINTLLERYDAYNALRLQRTKAKYFTEYYRDCRMTAENADQILSTQEILSLMGGVISSSSVVQPVIETTEIIQLLPTYEREESKVEEGLVSNLAEALKRVGIIDKARVYNESVTAGIRLVVIQIDIPKSKNLTHITAKAKDIQAAMGVPSLGIEQGDTPDTVRFILPTNKQSAISLRELLELPEYQEFAKENALPFVVGVDEVNNPLYLSLAKLVHLLIAGATGSGKSVFLNTIIVALLTRYTPDLLRFVMIDPKQVELDQYRHFPHVDDVVVDMRVAGGALHKLVVEMERRYTLFRENGVKNITIYNTKMSEPMPYIVCVIEEYAELMDVCSDVEEYIGRLGQKARAAGIHLIITTQRPSADIVSGRIKANIPNAISFNLNNNKNYTTVFGHGLGGLKLLGSGDGVMRIEGYPKEFQRFQSAMISLDETEEENVYKRLAEYYGSTFDSPVEEVTVVEELSTEEEVAYDADDDISKLKKVIAASKETRVEPLRKELGVKTTKMKDLMSSLVEEGWLIKHRDRSKGYELIASEEELEKWNI</sequence>
<evidence type="ECO:0000259" key="3">
    <source>
        <dbReference type="PROSITE" id="PS50901"/>
    </source>
</evidence>
<name>A0AA96KRD9_9CAUD</name>
<dbReference type="SUPFAM" id="SSF52540">
    <property type="entry name" value="P-loop containing nucleoside triphosphate hydrolases"/>
    <property type="match status" value="1"/>
</dbReference>
<evidence type="ECO:0000256" key="2">
    <source>
        <dbReference type="ARBA" id="ARBA00022840"/>
    </source>
</evidence>
<dbReference type="InterPro" id="IPR003593">
    <property type="entry name" value="AAA+_ATPase"/>
</dbReference>
<dbReference type="Gene3D" id="3.40.50.300">
    <property type="entry name" value="P-loop containing nucleotide triphosphate hydrolases"/>
    <property type="match status" value="1"/>
</dbReference>
<accession>A0AA96KRD9</accession>
<dbReference type="PANTHER" id="PTHR22683">
    <property type="entry name" value="SPORULATION PROTEIN RELATED"/>
    <property type="match status" value="1"/>
</dbReference>
<dbReference type="PROSITE" id="PS50901">
    <property type="entry name" value="FTSK"/>
    <property type="match status" value="1"/>
</dbReference>